<keyword evidence="8" id="KW-1185">Reference proteome</keyword>
<keyword evidence="3" id="KW-1003">Cell membrane</keyword>
<reference evidence="8" key="1">
    <citation type="journal article" date="2019" name="Int. J. Syst. Evol. Microbiol.">
        <title>The Global Catalogue of Microorganisms (GCM) 10K type strain sequencing project: providing services to taxonomists for standard genome sequencing and annotation.</title>
        <authorList>
            <consortium name="The Broad Institute Genomics Platform"/>
            <consortium name="The Broad Institute Genome Sequencing Center for Infectious Disease"/>
            <person name="Wu L."/>
            <person name="Ma J."/>
        </authorList>
    </citation>
    <scope>NUCLEOTIDE SEQUENCE [LARGE SCALE GENOMIC DNA]</scope>
    <source>
        <strain evidence="8">IBRC-M 10906</strain>
    </source>
</reference>
<dbReference type="EMBL" id="JBHUOF010000012">
    <property type="protein sequence ID" value="MFD2799744.1"/>
    <property type="molecule type" value="Genomic_DNA"/>
</dbReference>
<dbReference type="CDD" id="cd13639">
    <property type="entry name" value="PBP2_OpuAC_like"/>
    <property type="match status" value="1"/>
</dbReference>
<name>A0ABW5W8I6_9PSEU</name>
<evidence type="ECO:0000313" key="8">
    <source>
        <dbReference type="Proteomes" id="UP001597478"/>
    </source>
</evidence>
<proteinExistence type="predicted"/>
<dbReference type="PROSITE" id="PS51257">
    <property type="entry name" value="PROKAR_LIPOPROTEIN"/>
    <property type="match status" value="1"/>
</dbReference>
<dbReference type="PANTHER" id="PTHR47737:SF1">
    <property type="entry name" value="GLYCINE BETAINE_PROLINE BETAINE TRANSPORT SYSTEM PERMEASE PROTEIN PROW"/>
    <property type="match status" value="1"/>
</dbReference>
<gene>
    <name evidence="7" type="ORF">ACFS2C_10105</name>
</gene>
<evidence type="ECO:0000256" key="3">
    <source>
        <dbReference type="ARBA" id="ARBA00022475"/>
    </source>
</evidence>
<dbReference type="Pfam" id="PF04069">
    <property type="entry name" value="OpuAC"/>
    <property type="match status" value="1"/>
</dbReference>
<evidence type="ECO:0000259" key="6">
    <source>
        <dbReference type="Pfam" id="PF04069"/>
    </source>
</evidence>
<accession>A0ABW5W8I6</accession>
<keyword evidence="5" id="KW-0732">Signal</keyword>
<sequence>MRRTRFGRVLSLFAALLAVVMVATACGGDDGAQGEGGGEGGGDRNLTIGYIAWDENIALAHLFKAQLEERGYTVELRQLDVAPTWQALAQGEIDLFQDAWLPTTHATYWEQYQDQVEDLGVWYDQATLNIAVPSYVKNVNSIEDLKNNAGMFNGTITGIEPGAGLTRITQDEVIPQYGLQGTLNLQTSSTTAMLSELHSAIQRQEPIVVTLWHPHWAYSRYDLKDLQDPKGALGKAEELHMLGREGFSQDFPQLAGALKSFKMTDEQLGSLEDKIQEAGSGQELQAATEWANENKNVVDGMFGNV</sequence>
<feature type="signal peptide" evidence="5">
    <location>
        <begin position="1"/>
        <end position="25"/>
    </location>
</feature>
<dbReference type="PANTHER" id="PTHR47737">
    <property type="entry name" value="GLYCINE BETAINE/PROLINE BETAINE TRANSPORT SYSTEM PERMEASE PROTEIN PROW"/>
    <property type="match status" value="1"/>
</dbReference>
<evidence type="ECO:0000256" key="4">
    <source>
        <dbReference type="ARBA" id="ARBA00023136"/>
    </source>
</evidence>
<evidence type="ECO:0000313" key="7">
    <source>
        <dbReference type="EMBL" id="MFD2799744.1"/>
    </source>
</evidence>
<keyword evidence="4" id="KW-0472">Membrane</keyword>
<dbReference type="Gene3D" id="3.40.190.100">
    <property type="entry name" value="Glycine betaine-binding periplasmic protein, domain 2"/>
    <property type="match status" value="1"/>
</dbReference>
<keyword evidence="2" id="KW-0813">Transport</keyword>
<evidence type="ECO:0000256" key="1">
    <source>
        <dbReference type="ARBA" id="ARBA00004236"/>
    </source>
</evidence>
<comment type="caution">
    <text evidence="7">The sequence shown here is derived from an EMBL/GenBank/DDBJ whole genome shotgun (WGS) entry which is preliminary data.</text>
</comment>
<dbReference type="Gene3D" id="3.10.105.10">
    <property type="entry name" value="Dipeptide-binding Protein, Domain 3"/>
    <property type="match status" value="2"/>
</dbReference>
<dbReference type="Proteomes" id="UP001597478">
    <property type="component" value="Unassembled WGS sequence"/>
</dbReference>
<evidence type="ECO:0000256" key="5">
    <source>
        <dbReference type="SAM" id="SignalP"/>
    </source>
</evidence>
<dbReference type="InterPro" id="IPR007210">
    <property type="entry name" value="ABC_Gly_betaine_transp_sub-bd"/>
</dbReference>
<evidence type="ECO:0000256" key="2">
    <source>
        <dbReference type="ARBA" id="ARBA00022448"/>
    </source>
</evidence>
<feature type="domain" description="ABC-type glycine betaine transport system substrate-binding" evidence="6">
    <location>
        <begin position="45"/>
        <end position="292"/>
    </location>
</feature>
<organism evidence="7 8">
    <name type="scientific">Prauserella oleivorans</name>
    <dbReference type="NCBI Taxonomy" id="1478153"/>
    <lineage>
        <taxon>Bacteria</taxon>
        <taxon>Bacillati</taxon>
        <taxon>Actinomycetota</taxon>
        <taxon>Actinomycetes</taxon>
        <taxon>Pseudonocardiales</taxon>
        <taxon>Pseudonocardiaceae</taxon>
        <taxon>Prauserella</taxon>
    </lineage>
</organism>
<protein>
    <submittedName>
        <fullName evidence="7">Glycine betaine ABC transporter substrate-binding protein</fullName>
    </submittedName>
</protein>
<comment type="subcellular location">
    <subcellularLocation>
        <location evidence="1">Cell membrane</location>
    </subcellularLocation>
</comment>
<feature type="chain" id="PRO_5047384387" evidence="5">
    <location>
        <begin position="26"/>
        <end position="305"/>
    </location>
</feature>
<dbReference type="SUPFAM" id="SSF53850">
    <property type="entry name" value="Periplasmic binding protein-like II"/>
    <property type="match status" value="1"/>
</dbReference>
<dbReference type="RefSeq" id="WP_377391780.1">
    <property type="nucleotide sequence ID" value="NZ_JBHSAN010000027.1"/>
</dbReference>